<keyword evidence="4" id="KW-1185">Reference proteome</keyword>
<dbReference type="RefSeq" id="WP_167926662.1">
    <property type="nucleotide sequence ID" value="NZ_JAATVY010000013.1"/>
</dbReference>
<dbReference type="Proteomes" id="UP000722989">
    <property type="component" value="Unassembled WGS sequence"/>
</dbReference>
<evidence type="ECO:0000259" key="2">
    <source>
        <dbReference type="Pfam" id="PF13690"/>
    </source>
</evidence>
<dbReference type="InterPro" id="IPR028051">
    <property type="entry name" value="CheX-like_dom"/>
</dbReference>
<comment type="caution">
    <text evidence="3">The sequence shown here is derived from an EMBL/GenBank/DDBJ whole genome shotgun (WGS) entry which is preliminary data.</text>
</comment>
<evidence type="ECO:0000256" key="1">
    <source>
        <dbReference type="ARBA" id="ARBA00022500"/>
    </source>
</evidence>
<sequence length="156" mass="15900">MTAGPILADGDLLAITEQIWASYLDLDGASPFVPLSSAEPALDVHASVSVTGAWRGHILVTCSMGAARNVAGALLGIDLDDVTPEDVSDAVGELANIIGGNVKSLMPEPSALSLPVVLVDGNVGFPSAIEVGSLVGEWLGEPIAVQVLESTAEKDK</sequence>
<dbReference type="Gene3D" id="3.40.1550.10">
    <property type="entry name" value="CheC-like"/>
    <property type="match status" value="1"/>
</dbReference>
<evidence type="ECO:0000313" key="4">
    <source>
        <dbReference type="Proteomes" id="UP000722989"/>
    </source>
</evidence>
<protein>
    <submittedName>
        <fullName evidence="3">Chemotaxis protein CheX</fullName>
    </submittedName>
</protein>
<evidence type="ECO:0000313" key="3">
    <source>
        <dbReference type="EMBL" id="NJC71766.1"/>
    </source>
</evidence>
<name>A0ABX0Y091_9ACTN</name>
<dbReference type="Pfam" id="PF13690">
    <property type="entry name" value="CheX"/>
    <property type="match status" value="1"/>
</dbReference>
<keyword evidence="1" id="KW-0145">Chemotaxis</keyword>
<dbReference type="EMBL" id="JAATVY010000013">
    <property type="protein sequence ID" value="NJC71766.1"/>
    <property type="molecule type" value="Genomic_DNA"/>
</dbReference>
<proteinExistence type="predicted"/>
<gene>
    <name evidence="3" type="ORF">HC031_18865</name>
</gene>
<dbReference type="SUPFAM" id="SSF103039">
    <property type="entry name" value="CheC-like"/>
    <property type="match status" value="1"/>
</dbReference>
<dbReference type="InterPro" id="IPR028976">
    <property type="entry name" value="CheC-like_sf"/>
</dbReference>
<accession>A0ABX0Y091</accession>
<reference evidence="3 4" key="1">
    <citation type="submission" date="2020-03" db="EMBL/GenBank/DDBJ databases">
        <title>WGS of the type strain of Planosporangium spp.</title>
        <authorList>
            <person name="Thawai C."/>
        </authorList>
    </citation>
    <scope>NUCLEOTIDE SEQUENCE [LARGE SCALE GENOMIC DNA]</scope>
    <source>
        <strain evidence="3 4">TBRC 5610</strain>
    </source>
</reference>
<feature type="domain" description="Chemotaxis phosphatase CheX-like" evidence="2">
    <location>
        <begin position="45"/>
        <end position="122"/>
    </location>
</feature>
<organism evidence="3 4">
    <name type="scientific">Planosporangium thailandense</name>
    <dbReference type="NCBI Taxonomy" id="765197"/>
    <lineage>
        <taxon>Bacteria</taxon>
        <taxon>Bacillati</taxon>
        <taxon>Actinomycetota</taxon>
        <taxon>Actinomycetes</taxon>
        <taxon>Micromonosporales</taxon>
        <taxon>Micromonosporaceae</taxon>
        <taxon>Planosporangium</taxon>
    </lineage>
</organism>